<dbReference type="InterPro" id="IPR001214">
    <property type="entry name" value="SET_dom"/>
</dbReference>
<evidence type="ECO:0000256" key="8">
    <source>
        <dbReference type="ARBA" id="ARBA00022771"/>
    </source>
</evidence>
<dbReference type="SMART" id="SM00317">
    <property type="entry name" value="SET"/>
    <property type="match status" value="1"/>
</dbReference>
<proteinExistence type="predicted"/>
<feature type="compositionally biased region" description="Basic and acidic residues" evidence="11">
    <location>
        <begin position="706"/>
        <end position="734"/>
    </location>
</feature>
<keyword evidence="6" id="KW-0949">S-adenosyl-L-methionine</keyword>
<evidence type="ECO:0000256" key="1">
    <source>
        <dbReference type="ARBA" id="ARBA00004123"/>
    </source>
</evidence>
<feature type="compositionally biased region" description="Low complexity" evidence="11">
    <location>
        <begin position="645"/>
        <end position="663"/>
    </location>
</feature>
<evidence type="ECO:0000256" key="4">
    <source>
        <dbReference type="ARBA" id="ARBA00022603"/>
    </source>
</evidence>
<protein>
    <recommendedName>
        <fullName evidence="18">SET domain-containing protein</fullName>
    </recommendedName>
</protein>
<keyword evidence="7" id="KW-0479">Metal-binding</keyword>
<accession>A0ABR2YJ57</accession>
<gene>
    <name evidence="16" type="ORF">WJX75_000925</name>
</gene>
<sequence>MGQFKSEVSPSSPDENAKKAQTWVQCDRCSRWRRVSQSLADALDEEASWFCEDNPDSNFANCDVPQELSNEEIDKQLAEDEEAEPHHGDPGRRQRNRPQVWQLIRENIYTHRAPKVQDEDDVMLCHCRIPSDGGPGCGPDCLNRMLNMECVPGYCPCGERCSNQQFSKRQYAKLEKRRAGAKGFGLFATQDLVAGQFIVEYIGEVLEEEEYLRRKEYYQESGQRHYYFMNIGNGEVIDAARKGALGRFINHSCNPNCETQKWVVRGELAIGLYALKDIPAGVELTFDYNFERYGDKPMRCLCEAKVCRGFIGGTGEAVAQEQDLEDPADASEDPEPIMVSENEASEPALVAILESEVGLASDFWDATAWQRLEELAVRKGMEVDWTAPAGRGGQEGADDLSTSSGDQGTETAVSLSRWRPDAGTAQSAISRREGSSRPGSTASQASHLKNERAERLKQMAAARRGDAGLAGSVLDSAMVPPRKRLAARVDGGAGEPRLKVSAAGRAAQRRPQVQAWTAPLKFRRRSEVDRRLDELVGTSGRLKDASHDAVVRMLRLFNLCDVGPSLTQADLPNGGPRSAPTSAAAVTTADQAAPMQIDEKPEAKGETAKLLAERRASNGDASPSDGPETNGVNARPSSAAVKTVALAPTADGADTTTSTAAADESQGAEKGVGGAGEGSPNAEHPRRDREESEGEDEAEGHRQRRERSPSRDRDSRDDDNARDREDGEIAKETPRPAPQSSSELTARQRARMADLSLLLDVILKSNGALAKKEFCECGVLHQLQAVHARCLGPQYSVILRKMLRVVEYLPFTADQIHKASSAQGSFGDVLEQLSQHTDLEVRSRSTALLKKYPLSKCSAKVQAEAAEAERSRCARGGRKRFGGRYTGGFWAADGNGRTPHRPNRFHDSGRMMSAGSGRHKPMRTPQIHRPEQLLMSPSFVGSAGFMSPAPHAPQNGHRDLISPQPPPLMHFDGPFSPAASMPGSSLPSAGQSRPLHRLHNGSAMPHSSSYPAGSAPSWHGDSRKRSFAGLATTDAPLSLPPGIGGASSAAGNGAASPPAGTPVPPPLLEGFMLQQPPPELSGALPAPLARPHSAAGSAGAPARVSRWDAEAPRSEAPPGFALPPPPPLLPEFWSPALQQPPPAVWSPARGPATAVLNCGAVGNASLDRPSSGAWQDRTEQVHDVLQRGDSAELGDLLRSGVAIPLSIWEDTWTEPSQRFEEWVRECSMYSLREYCRPDRASRISPEQAVWTYRKALRVVVDNERKAFAERQRTNAPKPLDRRKLEPRIKEYIRETVRNLIEKKTAA</sequence>
<feature type="compositionally biased region" description="Polar residues" evidence="11">
    <location>
        <begin position="400"/>
        <end position="414"/>
    </location>
</feature>
<feature type="region of interest" description="Disordered" evidence="11">
    <location>
        <begin position="946"/>
        <end position="1023"/>
    </location>
</feature>
<evidence type="ECO:0000259" key="14">
    <source>
        <dbReference type="PROSITE" id="PS51050"/>
    </source>
</evidence>
<feature type="region of interest" description="Disordered" evidence="11">
    <location>
        <begin position="1038"/>
        <end position="1121"/>
    </location>
</feature>
<feature type="compositionally biased region" description="Polar residues" evidence="11">
    <location>
        <begin position="437"/>
        <end position="447"/>
    </location>
</feature>
<dbReference type="PROSITE" id="PS51215">
    <property type="entry name" value="AWS"/>
    <property type="match status" value="1"/>
</dbReference>
<dbReference type="Pfam" id="PF00856">
    <property type="entry name" value="SET"/>
    <property type="match status" value="1"/>
</dbReference>
<reference evidence="16 17" key="1">
    <citation type="journal article" date="2024" name="Nat. Commun.">
        <title>Phylogenomics reveals the evolutionary origins of lichenization in chlorophyte algae.</title>
        <authorList>
            <person name="Puginier C."/>
            <person name="Libourel C."/>
            <person name="Otte J."/>
            <person name="Skaloud P."/>
            <person name="Haon M."/>
            <person name="Grisel S."/>
            <person name="Petersen M."/>
            <person name="Berrin J.G."/>
            <person name="Delaux P.M."/>
            <person name="Dal Grande F."/>
            <person name="Keller J."/>
        </authorList>
    </citation>
    <scope>NUCLEOTIDE SEQUENCE [LARGE SCALE GENOMIC DNA]</scope>
    <source>
        <strain evidence="16 17">SAG 216-7</strain>
    </source>
</reference>
<evidence type="ECO:0000259" key="15">
    <source>
        <dbReference type="PROSITE" id="PS51215"/>
    </source>
</evidence>
<dbReference type="Gene3D" id="2.170.270.10">
    <property type="entry name" value="SET domain"/>
    <property type="match status" value="1"/>
</dbReference>
<dbReference type="InterPro" id="IPR046341">
    <property type="entry name" value="SET_dom_sf"/>
</dbReference>
<evidence type="ECO:0000313" key="17">
    <source>
        <dbReference type="Proteomes" id="UP001491310"/>
    </source>
</evidence>
<feature type="domain" description="Post-SET" evidence="13">
    <location>
        <begin position="296"/>
        <end position="312"/>
    </location>
</feature>
<keyword evidence="10" id="KW-0539">Nucleus</keyword>
<feature type="region of interest" description="Disordered" evidence="11">
    <location>
        <begin position="78"/>
        <end position="98"/>
    </location>
</feature>
<evidence type="ECO:0000259" key="13">
    <source>
        <dbReference type="PROSITE" id="PS50868"/>
    </source>
</evidence>
<feature type="compositionally biased region" description="Basic and acidic residues" evidence="11">
    <location>
        <begin position="597"/>
        <end position="617"/>
    </location>
</feature>
<evidence type="ECO:0000259" key="12">
    <source>
        <dbReference type="PROSITE" id="PS50280"/>
    </source>
</evidence>
<evidence type="ECO:0000256" key="2">
    <source>
        <dbReference type="ARBA" id="ARBA00004286"/>
    </source>
</evidence>
<dbReference type="Proteomes" id="UP001491310">
    <property type="component" value="Unassembled WGS sequence"/>
</dbReference>
<feature type="compositionally biased region" description="Basic and acidic residues" evidence="11">
    <location>
        <begin position="78"/>
        <end position="92"/>
    </location>
</feature>
<keyword evidence="17" id="KW-1185">Reference proteome</keyword>
<evidence type="ECO:0000313" key="16">
    <source>
        <dbReference type="EMBL" id="KAK9906383.1"/>
    </source>
</evidence>
<dbReference type="InterPro" id="IPR044437">
    <property type="entry name" value="SETD2/Set2_SET"/>
</dbReference>
<comment type="caution">
    <text evidence="16">The sequence shown here is derived from an EMBL/GenBank/DDBJ whole genome shotgun (WGS) entry which is preliminary data.</text>
</comment>
<dbReference type="Pfam" id="PF17907">
    <property type="entry name" value="AWS"/>
    <property type="match status" value="1"/>
</dbReference>
<dbReference type="PROSITE" id="PS50868">
    <property type="entry name" value="POST_SET"/>
    <property type="match status" value="1"/>
</dbReference>
<dbReference type="EMBL" id="JALJOT010000010">
    <property type="protein sequence ID" value="KAK9906383.1"/>
    <property type="molecule type" value="Genomic_DNA"/>
</dbReference>
<dbReference type="InterPro" id="IPR006560">
    <property type="entry name" value="AWS_dom"/>
</dbReference>
<evidence type="ECO:0000256" key="5">
    <source>
        <dbReference type="ARBA" id="ARBA00022679"/>
    </source>
</evidence>
<evidence type="ECO:0000256" key="10">
    <source>
        <dbReference type="ARBA" id="ARBA00023242"/>
    </source>
</evidence>
<dbReference type="PROSITE" id="PS50280">
    <property type="entry name" value="SET"/>
    <property type="match status" value="1"/>
</dbReference>
<keyword evidence="9" id="KW-0862">Zinc</keyword>
<evidence type="ECO:0000256" key="11">
    <source>
        <dbReference type="SAM" id="MobiDB-lite"/>
    </source>
</evidence>
<keyword evidence="5" id="KW-0808">Transferase</keyword>
<organism evidence="16 17">
    <name type="scientific">Coccomyxa subellipsoidea</name>
    <dbReference type="NCBI Taxonomy" id="248742"/>
    <lineage>
        <taxon>Eukaryota</taxon>
        <taxon>Viridiplantae</taxon>
        <taxon>Chlorophyta</taxon>
        <taxon>core chlorophytes</taxon>
        <taxon>Trebouxiophyceae</taxon>
        <taxon>Trebouxiophyceae incertae sedis</taxon>
        <taxon>Coccomyxaceae</taxon>
        <taxon>Coccomyxa</taxon>
    </lineage>
</organism>
<feature type="region of interest" description="Disordered" evidence="11">
    <location>
        <begin position="569"/>
        <end position="746"/>
    </location>
</feature>
<keyword evidence="4" id="KW-0489">Methyltransferase</keyword>
<keyword evidence="8" id="KW-0863">Zinc-finger</keyword>
<feature type="region of interest" description="Disordered" evidence="11">
    <location>
        <begin position="1"/>
        <end position="22"/>
    </location>
</feature>
<evidence type="ECO:0000256" key="6">
    <source>
        <dbReference type="ARBA" id="ARBA00022691"/>
    </source>
</evidence>
<dbReference type="InterPro" id="IPR050777">
    <property type="entry name" value="SET2_Histone-Lys_MeTrsfase"/>
</dbReference>
<evidence type="ECO:0000256" key="7">
    <source>
        <dbReference type="ARBA" id="ARBA00022723"/>
    </source>
</evidence>
<dbReference type="Gene3D" id="3.30.40.100">
    <property type="match status" value="1"/>
</dbReference>
<feature type="domain" description="AWS" evidence="15">
    <location>
        <begin position="120"/>
        <end position="170"/>
    </location>
</feature>
<feature type="domain" description="SET" evidence="12">
    <location>
        <begin position="172"/>
        <end position="289"/>
    </location>
</feature>
<dbReference type="CDD" id="cd19172">
    <property type="entry name" value="SET_SETD2"/>
    <property type="match status" value="1"/>
</dbReference>
<dbReference type="PROSITE" id="PS51050">
    <property type="entry name" value="ZF_CW"/>
    <property type="match status" value="1"/>
</dbReference>
<feature type="compositionally biased region" description="Polar residues" evidence="11">
    <location>
        <begin position="982"/>
        <end position="991"/>
    </location>
</feature>
<name>A0ABR2YJ57_9CHLO</name>
<feature type="region of interest" description="Disordered" evidence="11">
    <location>
        <begin position="386"/>
        <end position="450"/>
    </location>
</feature>
<feature type="compositionally biased region" description="Polar residues" evidence="11">
    <location>
        <begin position="1"/>
        <end position="14"/>
    </location>
</feature>
<dbReference type="PANTHER" id="PTHR22884">
    <property type="entry name" value="SET DOMAIN PROTEINS"/>
    <property type="match status" value="1"/>
</dbReference>
<evidence type="ECO:0000256" key="9">
    <source>
        <dbReference type="ARBA" id="ARBA00022833"/>
    </source>
</evidence>
<comment type="subcellular location">
    <subcellularLocation>
        <location evidence="2">Chromosome</location>
    </subcellularLocation>
    <subcellularLocation>
        <location evidence="1">Nucleus</location>
    </subcellularLocation>
</comment>
<dbReference type="SUPFAM" id="SSF82199">
    <property type="entry name" value="SET domain"/>
    <property type="match status" value="1"/>
</dbReference>
<feature type="domain" description="CW-type" evidence="14">
    <location>
        <begin position="17"/>
        <end position="70"/>
    </location>
</feature>
<feature type="region of interest" description="Disordered" evidence="11">
    <location>
        <begin position="892"/>
        <end position="924"/>
    </location>
</feature>
<dbReference type="InterPro" id="IPR011124">
    <property type="entry name" value="Znf_CW"/>
</dbReference>
<evidence type="ECO:0000256" key="3">
    <source>
        <dbReference type="ARBA" id="ARBA00022454"/>
    </source>
</evidence>
<feature type="compositionally biased region" description="Low complexity" evidence="11">
    <location>
        <begin position="1038"/>
        <end position="1058"/>
    </location>
</feature>
<dbReference type="SMART" id="SM00570">
    <property type="entry name" value="AWS"/>
    <property type="match status" value="1"/>
</dbReference>
<keyword evidence="3" id="KW-0158">Chromosome</keyword>
<dbReference type="InterPro" id="IPR003616">
    <property type="entry name" value="Post-SET_dom"/>
</dbReference>
<feature type="compositionally biased region" description="Low complexity" evidence="11">
    <location>
        <begin position="1089"/>
        <end position="1103"/>
    </location>
</feature>
<evidence type="ECO:0008006" key="18">
    <source>
        <dbReference type="Google" id="ProtNLM"/>
    </source>
</evidence>
<dbReference type="Pfam" id="PF07496">
    <property type="entry name" value="zf-CW"/>
    <property type="match status" value="1"/>
</dbReference>
<feature type="compositionally biased region" description="Low complexity" evidence="11">
    <location>
        <begin position="578"/>
        <end position="593"/>
    </location>
</feature>